<protein>
    <submittedName>
        <fullName evidence="1">Uncharacterized protein</fullName>
    </submittedName>
</protein>
<accession>A0AAN9LQJ0</accession>
<proteinExistence type="predicted"/>
<evidence type="ECO:0000313" key="2">
    <source>
        <dbReference type="Proteomes" id="UP001367508"/>
    </source>
</evidence>
<evidence type="ECO:0000313" key="1">
    <source>
        <dbReference type="EMBL" id="KAK7337718.1"/>
    </source>
</evidence>
<name>A0AAN9LQJ0_CANGL</name>
<dbReference type="EMBL" id="JAYMYQ010000004">
    <property type="protein sequence ID" value="KAK7337718.1"/>
    <property type="molecule type" value="Genomic_DNA"/>
</dbReference>
<sequence length="234" mass="26389">MEGCSLISFNSNVLSRRATEGLGFSDKDIFCILQCSCKQNLNNVPDDEDCIPPVMMEYLLNDGKGEIWLRHWAEVGSIHPPTSIEPNNDDKLDIVCYGKEPIQGIKTSTLNGDLDRSLSFPICIGSHYLSGVVMSKTATDNYAPTTTVDKKGSEEETRTEPYKTRTPLWILILLHLCFLHLLPHLVGIPSCSGHHNSFSGYFLRFRLPSTLFHNNKFRDFTLYIIHKGGKHKKC</sequence>
<reference evidence="1 2" key="1">
    <citation type="submission" date="2024-01" db="EMBL/GenBank/DDBJ databases">
        <title>The genomes of 5 underutilized Papilionoideae crops provide insights into root nodulation and disease resistanc.</title>
        <authorList>
            <person name="Jiang F."/>
        </authorList>
    </citation>
    <scope>NUCLEOTIDE SEQUENCE [LARGE SCALE GENOMIC DNA]</scope>
    <source>
        <strain evidence="1">LVBAO_FW01</strain>
        <tissue evidence="1">Leaves</tissue>
    </source>
</reference>
<organism evidence="1 2">
    <name type="scientific">Canavalia gladiata</name>
    <name type="common">Sword bean</name>
    <name type="synonym">Dolichos gladiatus</name>
    <dbReference type="NCBI Taxonomy" id="3824"/>
    <lineage>
        <taxon>Eukaryota</taxon>
        <taxon>Viridiplantae</taxon>
        <taxon>Streptophyta</taxon>
        <taxon>Embryophyta</taxon>
        <taxon>Tracheophyta</taxon>
        <taxon>Spermatophyta</taxon>
        <taxon>Magnoliopsida</taxon>
        <taxon>eudicotyledons</taxon>
        <taxon>Gunneridae</taxon>
        <taxon>Pentapetalae</taxon>
        <taxon>rosids</taxon>
        <taxon>fabids</taxon>
        <taxon>Fabales</taxon>
        <taxon>Fabaceae</taxon>
        <taxon>Papilionoideae</taxon>
        <taxon>50 kb inversion clade</taxon>
        <taxon>NPAAA clade</taxon>
        <taxon>indigoferoid/millettioid clade</taxon>
        <taxon>Phaseoleae</taxon>
        <taxon>Canavalia</taxon>
    </lineage>
</organism>
<comment type="caution">
    <text evidence="1">The sequence shown here is derived from an EMBL/GenBank/DDBJ whole genome shotgun (WGS) entry which is preliminary data.</text>
</comment>
<gene>
    <name evidence="1" type="ORF">VNO77_18304</name>
</gene>
<dbReference type="Proteomes" id="UP001367508">
    <property type="component" value="Unassembled WGS sequence"/>
</dbReference>
<dbReference type="AlphaFoldDB" id="A0AAN9LQJ0"/>
<keyword evidence="2" id="KW-1185">Reference proteome</keyword>